<dbReference type="Proteomes" id="UP000515561">
    <property type="component" value="Chromosome"/>
</dbReference>
<proteinExistence type="predicted"/>
<keyword evidence="2" id="KW-1185">Reference proteome</keyword>
<dbReference type="PANTHER" id="PTHR41309:SF2">
    <property type="entry name" value="MEMBRANE PROTEIN"/>
    <property type="match status" value="1"/>
</dbReference>
<accession>A0A6S6RBU3</accession>
<evidence type="ECO:0000313" key="2">
    <source>
        <dbReference type="Proteomes" id="UP000515561"/>
    </source>
</evidence>
<dbReference type="AlphaFoldDB" id="A0A6S6RBU3"/>
<protein>
    <submittedName>
        <fullName evidence="1">Membrane protein</fullName>
    </submittedName>
</protein>
<dbReference type="EMBL" id="AP023367">
    <property type="protein sequence ID" value="BCJ96682.1"/>
    <property type="molecule type" value="Genomic_DNA"/>
</dbReference>
<name>A0A6S6RBU3_9FIRM</name>
<dbReference type="Pfam" id="PF13346">
    <property type="entry name" value="ABC2_membrane_5"/>
    <property type="match status" value="1"/>
</dbReference>
<dbReference type="RefSeq" id="WP_184092028.1">
    <property type="nucleotide sequence ID" value="NZ_AP023367.1"/>
</dbReference>
<dbReference type="InterPro" id="IPR025699">
    <property type="entry name" value="ABC2_memb-like"/>
</dbReference>
<dbReference type="PANTHER" id="PTHR41309">
    <property type="entry name" value="MEMBRANE PROTEIN-RELATED"/>
    <property type="match status" value="1"/>
</dbReference>
<sequence>MIGLIIKDLFNLKKYMKQFGFSCFIFILLAVNLKSPNYFMGMGILLALMMSINAMAYDENAHWDKYALTMPILRKDLVLSKYLLLLLSGVAGSLFTMVIAFILSVFLKLPITIELLAINVSLFFVMLVFSSVILPLIFKLGIEKARLIMAAVAVIPTIVILLIAKAVEKYNIPLPTESQLTIAAFAAPVVVLVIFFLSYNISLSIVSKKEY</sequence>
<evidence type="ECO:0000313" key="1">
    <source>
        <dbReference type="EMBL" id="BCJ96682.1"/>
    </source>
</evidence>
<reference evidence="1 2" key="1">
    <citation type="journal article" date="2016" name="Int. J. Syst. Evol. Microbiol.">
        <title>Descriptions of Anaerotaenia torta gen. nov., sp. nov. and Anaerocolumna cellulosilytica gen. nov., sp. nov. isolated from a methanogenic reactor of cattle waste.</title>
        <authorList>
            <person name="Uek A."/>
            <person name="Ohtaki Y."/>
            <person name="Kaku N."/>
            <person name="Ueki K."/>
        </authorList>
    </citation>
    <scope>NUCLEOTIDE SEQUENCE [LARGE SCALE GENOMIC DNA]</scope>
    <source>
        <strain evidence="1 2">SN021</strain>
    </source>
</reference>
<organism evidence="1 2">
    <name type="scientific">Anaerocolumna cellulosilytica</name>
    <dbReference type="NCBI Taxonomy" id="433286"/>
    <lineage>
        <taxon>Bacteria</taxon>
        <taxon>Bacillati</taxon>
        <taxon>Bacillota</taxon>
        <taxon>Clostridia</taxon>
        <taxon>Lachnospirales</taxon>
        <taxon>Lachnospiraceae</taxon>
        <taxon>Anaerocolumna</taxon>
    </lineage>
</organism>
<gene>
    <name evidence="1" type="ORF">acsn021_42510</name>
</gene>
<dbReference type="KEGG" id="acel:acsn021_42510"/>